<reference evidence="1" key="1">
    <citation type="submission" date="2021-01" db="EMBL/GenBank/DDBJ databases">
        <authorList>
            <person name="Corre E."/>
            <person name="Pelletier E."/>
            <person name="Niang G."/>
            <person name="Scheremetjew M."/>
            <person name="Finn R."/>
            <person name="Kale V."/>
            <person name="Holt S."/>
            <person name="Cochrane G."/>
            <person name="Meng A."/>
            <person name="Brown T."/>
            <person name="Cohen L."/>
        </authorList>
    </citation>
    <scope>NUCLEOTIDE SEQUENCE</scope>
    <source>
        <strain evidence="1">CCMP125</strain>
    </source>
</reference>
<organism evidence="1">
    <name type="scientific">Entomoneis paludosa</name>
    <dbReference type="NCBI Taxonomy" id="265537"/>
    <lineage>
        <taxon>Eukaryota</taxon>
        <taxon>Sar</taxon>
        <taxon>Stramenopiles</taxon>
        <taxon>Ochrophyta</taxon>
        <taxon>Bacillariophyta</taxon>
        <taxon>Bacillariophyceae</taxon>
        <taxon>Bacillariophycidae</taxon>
        <taxon>Entomoneidaceae</taxon>
        <taxon>Entomoneis</taxon>
    </lineage>
</organism>
<dbReference type="AlphaFoldDB" id="A0A7S2Y585"/>
<evidence type="ECO:0000313" key="1">
    <source>
        <dbReference type="EMBL" id="CAD9939218.1"/>
    </source>
</evidence>
<gene>
    <name evidence="1" type="ORF">APAL1065_LOCUS59</name>
</gene>
<accession>A0A7S2Y585</accession>
<proteinExistence type="predicted"/>
<protein>
    <submittedName>
        <fullName evidence="1">Uncharacterized protein</fullName>
    </submittedName>
</protein>
<sequence>MKQTCPLFNSGPHLRQESTPNVTALPQFARKMLPMSSGENTRASEFERFTQKSQRQDIPLVFRSPRLLSATGRLVAHEKISRLEANGCNQTHKPSQRLSHFHPSMSCHPSRSCLFTKNGAQSCGRYAMKHGVNQVCLTRYDSYL</sequence>
<name>A0A7S2Y585_9STRA</name>
<dbReference type="EMBL" id="HBHT01000094">
    <property type="protein sequence ID" value="CAD9939218.1"/>
    <property type="molecule type" value="Transcribed_RNA"/>
</dbReference>